<feature type="chain" id="PRO_5024297696" evidence="8">
    <location>
        <begin position="22"/>
        <end position="429"/>
    </location>
</feature>
<feature type="active site" evidence="5">
    <location>
        <position position="128"/>
    </location>
</feature>
<dbReference type="EMBL" id="VXIT01000011">
    <property type="protein sequence ID" value="KAA6409505.1"/>
    <property type="molecule type" value="Genomic_DNA"/>
</dbReference>
<evidence type="ECO:0000256" key="8">
    <source>
        <dbReference type="SAM" id="SignalP"/>
    </source>
</evidence>
<sequence>MHYTLSTLLFVAAVVLNATTAAPTKLQGRSFKVHRQRQLSYAPNGLAALQKTYRKYGWTLPSAITNVSSTGRVQLSSTAASNTSTYDSTSTSTSATESATATATPEQNDQEFLAPINIGPQTLLLDFDTGSADLWVFSTALPASQRTTHTLYSPSKSPTFSRLPNASWRISYGDSSGASGTVGTETVSIGGATVTSQAIELATSVSAAFTADTQSDGLLGLAFSTLNTVTPQKQKTFFDNIMPDLAAPLFTAALKHAVPGAYEFGFLDATLFTGDLVYAPVDPRHGFWEFASASFAVGDGAEQLNAGASAAVADTGTSLMLVDEAVAAAYWAEVKGARVDAAQGGWVFPCQESLPDFRVLLGGEGQGQGGWATVQGGLLNFADVGGGSCFGGLQGNNGQGIQIFGDVFFKALFVVFDGGNTRLGFAPHA</sequence>
<feature type="domain" description="Peptidase A1" evidence="9">
    <location>
        <begin position="112"/>
        <end position="426"/>
    </location>
</feature>
<dbReference type="PROSITE" id="PS00141">
    <property type="entry name" value="ASP_PROTEASE"/>
    <property type="match status" value="1"/>
</dbReference>
<evidence type="ECO:0000313" key="10">
    <source>
        <dbReference type="EMBL" id="KAA6409505.1"/>
    </source>
</evidence>
<feature type="active site" evidence="5">
    <location>
        <position position="314"/>
    </location>
</feature>
<keyword evidence="8" id="KW-0732">Signal</keyword>
<name>A0A5M8PKQ3_9LECA</name>
<dbReference type="Gene3D" id="2.40.70.10">
    <property type="entry name" value="Acid Proteases"/>
    <property type="match status" value="2"/>
</dbReference>
<dbReference type="PRINTS" id="PR00792">
    <property type="entry name" value="PEPSIN"/>
</dbReference>
<evidence type="ECO:0000256" key="6">
    <source>
        <dbReference type="RuleBase" id="RU000454"/>
    </source>
</evidence>
<dbReference type="CDD" id="cd06097">
    <property type="entry name" value="Aspergillopepsin_like"/>
    <property type="match status" value="1"/>
</dbReference>
<evidence type="ECO:0000256" key="2">
    <source>
        <dbReference type="ARBA" id="ARBA00022670"/>
    </source>
</evidence>
<gene>
    <name evidence="10" type="ORF">FRX48_07059</name>
</gene>
<keyword evidence="3 6" id="KW-0064">Aspartyl protease</keyword>
<feature type="region of interest" description="Disordered" evidence="7">
    <location>
        <begin position="78"/>
        <end position="110"/>
    </location>
</feature>
<dbReference type="GO" id="GO:0004190">
    <property type="term" value="F:aspartic-type endopeptidase activity"/>
    <property type="evidence" value="ECO:0007669"/>
    <property type="project" value="UniProtKB-KW"/>
</dbReference>
<keyword evidence="2 6" id="KW-0645">Protease</keyword>
<dbReference type="PANTHER" id="PTHR47966:SF1">
    <property type="entry name" value="ASPARTYL PROTEINASE"/>
    <property type="match status" value="1"/>
</dbReference>
<comment type="similarity">
    <text evidence="1 6">Belongs to the peptidase A1 family.</text>
</comment>
<dbReference type="InterPro" id="IPR001461">
    <property type="entry name" value="Aspartic_peptidase_A1"/>
</dbReference>
<dbReference type="InterPro" id="IPR001969">
    <property type="entry name" value="Aspartic_peptidase_AS"/>
</dbReference>
<accession>A0A5M8PKQ3</accession>
<evidence type="ECO:0000256" key="5">
    <source>
        <dbReference type="PIRSR" id="PIRSR601461-1"/>
    </source>
</evidence>
<dbReference type="Proteomes" id="UP000324767">
    <property type="component" value="Unassembled WGS sequence"/>
</dbReference>
<dbReference type="OrthoDB" id="2747330at2759"/>
<dbReference type="SUPFAM" id="SSF50630">
    <property type="entry name" value="Acid proteases"/>
    <property type="match status" value="1"/>
</dbReference>
<dbReference type="Pfam" id="PF00026">
    <property type="entry name" value="Asp"/>
    <property type="match status" value="1"/>
</dbReference>
<comment type="caution">
    <text evidence="10">The sequence shown here is derived from an EMBL/GenBank/DDBJ whole genome shotgun (WGS) entry which is preliminary data.</text>
</comment>
<feature type="signal peptide" evidence="8">
    <location>
        <begin position="1"/>
        <end position="21"/>
    </location>
</feature>
<evidence type="ECO:0000256" key="7">
    <source>
        <dbReference type="SAM" id="MobiDB-lite"/>
    </source>
</evidence>
<evidence type="ECO:0000256" key="1">
    <source>
        <dbReference type="ARBA" id="ARBA00007447"/>
    </source>
</evidence>
<proteinExistence type="inferred from homology"/>
<dbReference type="InterPro" id="IPR034163">
    <property type="entry name" value="Aspergillopepsin-like_cat_dom"/>
</dbReference>
<feature type="compositionally biased region" description="Low complexity" evidence="7">
    <location>
        <begin position="78"/>
        <end position="104"/>
    </location>
</feature>
<reference evidence="10 11" key="1">
    <citation type="submission" date="2019-09" db="EMBL/GenBank/DDBJ databases">
        <title>The hologenome of the rock-dwelling lichen Lasallia pustulata.</title>
        <authorList>
            <person name="Greshake Tzovaras B."/>
            <person name="Segers F."/>
            <person name="Bicker A."/>
            <person name="Dal Grande F."/>
            <person name="Otte J."/>
            <person name="Hankeln T."/>
            <person name="Schmitt I."/>
            <person name="Ebersberger I."/>
        </authorList>
    </citation>
    <scope>NUCLEOTIDE SEQUENCE [LARGE SCALE GENOMIC DNA]</scope>
    <source>
        <strain evidence="10">A1-1</strain>
    </source>
</reference>
<protein>
    <submittedName>
        <fullName evidence="10">Acid protease</fullName>
    </submittedName>
</protein>
<keyword evidence="4 6" id="KW-0378">Hydrolase</keyword>
<evidence type="ECO:0000256" key="3">
    <source>
        <dbReference type="ARBA" id="ARBA00022750"/>
    </source>
</evidence>
<dbReference type="InterPro" id="IPR021109">
    <property type="entry name" value="Peptidase_aspartic_dom_sf"/>
</dbReference>
<dbReference type="AlphaFoldDB" id="A0A5M8PKQ3"/>
<dbReference type="PROSITE" id="PS51767">
    <property type="entry name" value="PEPTIDASE_A1"/>
    <property type="match status" value="1"/>
</dbReference>
<organism evidence="10 11">
    <name type="scientific">Lasallia pustulata</name>
    <dbReference type="NCBI Taxonomy" id="136370"/>
    <lineage>
        <taxon>Eukaryota</taxon>
        <taxon>Fungi</taxon>
        <taxon>Dikarya</taxon>
        <taxon>Ascomycota</taxon>
        <taxon>Pezizomycotina</taxon>
        <taxon>Lecanoromycetes</taxon>
        <taxon>OSLEUM clade</taxon>
        <taxon>Umbilicariomycetidae</taxon>
        <taxon>Umbilicariales</taxon>
        <taxon>Umbilicariaceae</taxon>
        <taxon>Lasallia</taxon>
    </lineage>
</organism>
<dbReference type="InterPro" id="IPR033121">
    <property type="entry name" value="PEPTIDASE_A1"/>
</dbReference>
<dbReference type="PANTHER" id="PTHR47966">
    <property type="entry name" value="BETA-SITE APP-CLEAVING ENZYME, ISOFORM A-RELATED"/>
    <property type="match status" value="1"/>
</dbReference>
<evidence type="ECO:0000259" key="9">
    <source>
        <dbReference type="PROSITE" id="PS51767"/>
    </source>
</evidence>
<dbReference type="FunFam" id="2.40.70.10:FF:000026">
    <property type="entry name" value="Endothiapepsin"/>
    <property type="match status" value="1"/>
</dbReference>
<evidence type="ECO:0000313" key="11">
    <source>
        <dbReference type="Proteomes" id="UP000324767"/>
    </source>
</evidence>
<evidence type="ECO:0000256" key="4">
    <source>
        <dbReference type="ARBA" id="ARBA00022801"/>
    </source>
</evidence>
<dbReference type="GO" id="GO:0006508">
    <property type="term" value="P:proteolysis"/>
    <property type="evidence" value="ECO:0007669"/>
    <property type="project" value="UniProtKB-KW"/>
</dbReference>